<protein>
    <recommendedName>
        <fullName evidence="3">DUF4298 domain-containing protein</fullName>
    </recommendedName>
</protein>
<evidence type="ECO:0000313" key="2">
    <source>
        <dbReference type="Proteomes" id="UP000190322"/>
    </source>
</evidence>
<dbReference type="InterPro" id="IPR025384">
    <property type="entry name" value="DUF4298"/>
</dbReference>
<sequence>MSDIQHLQEKLDHIQSLYRQWLAAKEVLERSRSELQQALKIMGELEAAYYSPEYSDLLHADAQGLLDTKTPGEYSVMSEDTIFDELIDKDQALWATLRLCIDHLDRQ</sequence>
<reference evidence="1 2" key="1">
    <citation type="submission" date="2017-02" db="EMBL/GenBank/DDBJ databases">
        <title>Draft genome sequence of Moraxella canis CCUG 8415A type strain.</title>
        <authorList>
            <person name="Engstrom-Jakobsson H."/>
            <person name="Salva-Serra F."/>
            <person name="Thorell K."/>
            <person name="Gonzales-Siles L."/>
            <person name="Karlsson R."/>
            <person name="Boulund F."/>
            <person name="Engstrand L."/>
            <person name="Moore E."/>
        </authorList>
    </citation>
    <scope>NUCLEOTIDE SEQUENCE [LARGE SCALE GENOMIC DNA]</scope>
    <source>
        <strain evidence="1 2">CCUG 8415A</strain>
    </source>
</reference>
<evidence type="ECO:0008006" key="3">
    <source>
        <dbReference type="Google" id="ProtNLM"/>
    </source>
</evidence>
<name>A0A1S9ZKZ7_9GAMM</name>
<organism evidence="1 2">
    <name type="scientific">Moraxella canis</name>
    <dbReference type="NCBI Taxonomy" id="90239"/>
    <lineage>
        <taxon>Bacteria</taxon>
        <taxon>Pseudomonadati</taxon>
        <taxon>Pseudomonadota</taxon>
        <taxon>Gammaproteobacteria</taxon>
        <taxon>Moraxellales</taxon>
        <taxon>Moraxellaceae</taxon>
        <taxon>Moraxella</taxon>
    </lineage>
</organism>
<proteinExistence type="predicted"/>
<dbReference type="Pfam" id="PF14131">
    <property type="entry name" value="DUF4298"/>
    <property type="match status" value="1"/>
</dbReference>
<dbReference type="AlphaFoldDB" id="A0A1S9ZKZ7"/>
<dbReference type="Proteomes" id="UP000190322">
    <property type="component" value="Unassembled WGS sequence"/>
</dbReference>
<dbReference type="EMBL" id="MUXT01000005">
    <property type="protein sequence ID" value="OOR84195.1"/>
    <property type="molecule type" value="Genomic_DNA"/>
</dbReference>
<dbReference type="RefSeq" id="WP_078255848.1">
    <property type="nucleotide sequence ID" value="NZ_MUXT01000005.1"/>
</dbReference>
<accession>A0A1S9ZKZ7</accession>
<comment type="caution">
    <text evidence="1">The sequence shown here is derived from an EMBL/GenBank/DDBJ whole genome shotgun (WGS) entry which is preliminary data.</text>
</comment>
<gene>
    <name evidence="1" type="ORF">B0180_04490</name>
</gene>
<evidence type="ECO:0000313" key="1">
    <source>
        <dbReference type="EMBL" id="OOR84195.1"/>
    </source>
</evidence>